<dbReference type="InterPro" id="IPR050250">
    <property type="entry name" value="Macrolide_Exporter_MacB"/>
</dbReference>
<comment type="caution">
    <text evidence="10">The sequence shown here is derived from an EMBL/GenBank/DDBJ whole genome shotgun (WGS) entry which is preliminary data.</text>
</comment>
<feature type="transmembrane region" description="Helical" evidence="8">
    <location>
        <begin position="224"/>
        <end position="245"/>
    </location>
</feature>
<accession>A0AA35QWT9</accession>
<keyword evidence="5 8" id="KW-0472">Membrane</keyword>
<evidence type="ECO:0000256" key="6">
    <source>
        <dbReference type="ARBA" id="ARBA00038076"/>
    </source>
</evidence>
<comment type="similarity">
    <text evidence="6">Belongs to the ABC-4 integral membrane protein family.</text>
</comment>
<proteinExistence type="inferred from homology"/>
<dbReference type="PANTHER" id="PTHR30572">
    <property type="entry name" value="MEMBRANE COMPONENT OF TRANSPORTER-RELATED"/>
    <property type="match status" value="1"/>
</dbReference>
<keyword evidence="4 8" id="KW-1133">Transmembrane helix</keyword>
<evidence type="ECO:0000259" key="9">
    <source>
        <dbReference type="Pfam" id="PF02687"/>
    </source>
</evidence>
<evidence type="ECO:0000256" key="1">
    <source>
        <dbReference type="ARBA" id="ARBA00004651"/>
    </source>
</evidence>
<name>A0AA35QWT9_GEOBA</name>
<evidence type="ECO:0000256" key="2">
    <source>
        <dbReference type="ARBA" id="ARBA00022475"/>
    </source>
</evidence>
<dbReference type="Proteomes" id="UP001174909">
    <property type="component" value="Unassembled WGS sequence"/>
</dbReference>
<gene>
    <name evidence="10" type="ORF">GBAR_LOCUS1613</name>
</gene>
<evidence type="ECO:0000256" key="5">
    <source>
        <dbReference type="ARBA" id="ARBA00023136"/>
    </source>
</evidence>
<evidence type="ECO:0000256" key="8">
    <source>
        <dbReference type="SAM" id="Phobius"/>
    </source>
</evidence>
<dbReference type="PANTHER" id="PTHR30572:SF4">
    <property type="entry name" value="ABC TRANSPORTER PERMEASE YTRF"/>
    <property type="match status" value="1"/>
</dbReference>
<evidence type="ECO:0000313" key="11">
    <source>
        <dbReference type="Proteomes" id="UP001174909"/>
    </source>
</evidence>
<feature type="domain" description="ABC3 transporter permease C-terminal" evidence="9">
    <location>
        <begin position="669"/>
        <end position="780"/>
    </location>
</feature>
<feature type="transmembrane region" description="Helical" evidence="8">
    <location>
        <begin position="197"/>
        <end position="218"/>
    </location>
</feature>
<protein>
    <submittedName>
        <fullName evidence="10">Macrolide export ATP-binding/permease protein MacB</fullName>
    </submittedName>
</protein>
<feature type="region of interest" description="Disordered" evidence="7">
    <location>
        <begin position="938"/>
        <end position="960"/>
    </location>
</feature>
<dbReference type="AlphaFoldDB" id="A0AA35QWT9"/>
<dbReference type="Pfam" id="PF02687">
    <property type="entry name" value="FtsX"/>
    <property type="match status" value="1"/>
</dbReference>
<keyword evidence="11" id="KW-1185">Reference proteome</keyword>
<evidence type="ECO:0000256" key="4">
    <source>
        <dbReference type="ARBA" id="ARBA00022989"/>
    </source>
</evidence>
<dbReference type="InterPro" id="IPR003838">
    <property type="entry name" value="ABC3_permease_C"/>
</dbReference>
<dbReference type="GO" id="GO:0005524">
    <property type="term" value="F:ATP binding"/>
    <property type="evidence" value="ECO:0007669"/>
    <property type="project" value="UniProtKB-KW"/>
</dbReference>
<comment type="subcellular location">
    <subcellularLocation>
        <location evidence="1">Cell membrane</location>
        <topology evidence="1">Multi-pass membrane protein</topology>
    </subcellularLocation>
</comment>
<keyword evidence="2" id="KW-1003">Cell membrane</keyword>
<keyword evidence="10" id="KW-0067">ATP-binding</keyword>
<reference evidence="10" key="1">
    <citation type="submission" date="2023-03" db="EMBL/GenBank/DDBJ databases">
        <authorList>
            <person name="Steffen K."/>
            <person name="Cardenas P."/>
        </authorList>
    </citation>
    <scope>NUCLEOTIDE SEQUENCE</scope>
</reference>
<keyword evidence="3 8" id="KW-0812">Transmembrane</keyword>
<keyword evidence="10" id="KW-0547">Nucleotide-binding</keyword>
<feature type="transmembrane region" description="Helical" evidence="8">
    <location>
        <begin position="755"/>
        <end position="775"/>
    </location>
</feature>
<dbReference type="EMBL" id="CASHTH010000237">
    <property type="protein sequence ID" value="CAI7995081.1"/>
    <property type="molecule type" value="Genomic_DNA"/>
</dbReference>
<evidence type="ECO:0000256" key="7">
    <source>
        <dbReference type="SAM" id="MobiDB-lite"/>
    </source>
</evidence>
<dbReference type="GO" id="GO:0022857">
    <property type="term" value="F:transmembrane transporter activity"/>
    <property type="evidence" value="ECO:0007669"/>
    <property type="project" value="TreeGrafter"/>
</dbReference>
<feature type="transmembrane region" description="Helical" evidence="8">
    <location>
        <begin position="727"/>
        <end position="748"/>
    </location>
</feature>
<organism evidence="10 11">
    <name type="scientific">Geodia barretti</name>
    <name type="common">Barrett's horny sponge</name>
    <dbReference type="NCBI Taxonomy" id="519541"/>
    <lineage>
        <taxon>Eukaryota</taxon>
        <taxon>Metazoa</taxon>
        <taxon>Porifera</taxon>
        <taxon>Demospongiae</taxon>
        <taxon>Heteroscleromorpha</taxon>
        <taxon>Tetractinellida</taxon>
        <taxon>Astrophorina</taxon>
        <taxon>Geodiidae</taxon>
        <taxon>Geodia</taxon>
    </lineage>
</organism>
<evidence type="ECO:0000256" key="3">
    <source>
        <dbReference type="ARBA" id="ARBA00022692"/>
    </source>
</evidence>
<feature type="transmembrane region" description="Helical" evidence="8">
    <location>
        <begin position="291"/>
        <end position="311"/>
    </location>
</feature>
<dbReference type="GO" id="GO:0005886">
    <property type="term" value="C:plasma membrane"/>
    <property type="evidence" value="ECO:0007669"/>
    <property type="project" value="UniProtKB-SubCell"/>
</dbReference>
<sequence length="960" mass="106756">MMLQAIAHQKKYGVSKPWQQEGVSATEPIALVYSEPNSRIKIGMAYGQIGKRLLLIKASKSGTKNPTLYTGEGFVVRENGSIRVTPYVVVRDMWWLDENRSSLYKRFGISSDRLDQLHQFANEHLNQAEAALTRKDYQQALKLARAAWGYESRAYPDVKKTGNDVVNGVMFYLALLIPFAYFMERLIFAFPTVQKQIMGTGAIFLVVFFFLAQVHPAFQITTTPVIILIAFVVLALTAIVISIIVRKFEEQVEKIKQEGSQVYKADVGRLSASAAAFSLGISNMRKRKGRTILTCSTLVILTFTVISFTSVRTFMHPNSTNLPSVTPRYTGMLIRDQYWNPLEEPVVNSITNDLQKTQIAEKDLRLLLRKRLGQKGKSREQIDVEIEAIMAQLRQQGTLIEQGEESILRVYNIVAPRAWYQSAGTGDQSFVQLERTANPQDPVPPVNTTTGQPKTYSATMLVGMSPNEPGVTGIDRYLQYGRWYHPDDEGEWPTQWPYACVLPKGMADLLGITEADMGKATVSVYGADFTVTGVLGIGFKDLQDNDGEELTPVDYQLMQQQEARGGGAQGQNQAMEGELEKYIHLPPDAVAILPYEVVMNQGGTLRSVAVNMEIQPGDPAVFSAADKLDLIMAPLMNRIALDFFVGKDRDTYLYSSIGMTSFSGMGNLFIPILIASLIVLNTMLGAVYERVREISIYSSVGLAPVHIAFLFLAEACVYAIVGAVLGYLLGQAVATVLVNFGLLAGLTLNYSSMSTVVATIIVMIVVIGSTLYPAIKASRMAVPDIERKWQLPEPEGDEWHFDLPFTVLAEESLGLNIFMRDYFEAHADESASDFYTDQVTFGRTPAEVEGKDEEAYNISMMVWLAPYDLGVSQSIRLVTSPVGGEEEELYKIHLDVHRESGEIASWKRVNRRFLNLVRKQLLIWRTFSADIRGEFHERGRQESEAETAPGVGGLVAQPAD</sequence>
<feature type="transmembrane region" description="Helical" evidence="8">
    <location>
        <begin position="169"/>
        <end position="190"/>
    </location>
</feature>
<evidence type="ECO:0000313" key="10">
    <source>
        <dbReference type="EMBL" id="CAI7995081.1"/>
    </source>
</evidence>
<feature type="transmembrane region" description="Helical" evidence="8">
    <location>
        <begin position="700"/>
        <end position="721"/>
    </location>
</feature>
<feature type="transmembrane region" description="Helical" evidence="8">
    <location>
        <begin position="668"/>
        <end position="688"/>
    </location>
</feature>